<gene>
    <name evidence="2" type="ORF">C8C77_10486</name>
</gene>
<evidence type="ECO:0000313" key="3">
    <source>
        <dbReference type="Proteomes" id="UP000294697"/>
    </source>
</evidence>
<dbReference type="InterPro" id="IPR046865">
    <property type="entry name" value="FapA_b_solenoid"/>
</dbReference>
<name>A0A4R7Z5V5_9FIRM</name>
<evidence type="ECO:0000313" key="2">
    <source>
        <dbReference type="EMBL" id="TDW06694.1"/>
    </source>
</evidence>
<dbReference type="InterPro" id="IPR046866">
    <property type="entry name" value="FapA_N"/>
</dbReference>
<dbReference type="PANTHER" id="PTHR38032">
    <property type="entry name" value="POLYMERASE-RELATED"/>
    <property type="match status" value="1"/>
</dbReference>
<organism evidence="2 3">
    <name type="scientific">Halanaerobium saccharolyticum</name>
    <dbReference type="NCBI Taxonomy" id="43595"/>
    <lineage>
        <taxon>Bacteria</taxon>
        <taxon>Bacillati</taxon>
        <taxon>Bacillota</taxon>
        <taxon>Clostridia</taxon>
        <taxon>Halanaerobiales</taxon>
        <taxon>Halanaerobiaceae</taxon>
        <taxon>Halanaerobium</taxon>
    </lineage>
</organism>
<dbReference type="AlphaFoldDB" id="A0A4R7Z5V5"/>
<dbReference type="Pfam" id="PF03961">
    <property type="entry name" value="FapA"/>
    <property type="match status" value="2"/>
</dbReference>
<evidence type="ECO:0000259" key="1">
    <source>
        <dbReference type="Pfam" id="PF20250"/>
    </source>
</evidence>
<protein>
    <recommendedName>
        <fullName evidence="1">Flagellar Assembly Protein A N-terminal region domain-containing protein</fullName>
    </recommendedName>
</protein>
<dbReference type="RefSeq" id="WP_111571458.1">
    <property type="nucleotide sequence ID" value="NZ_QLME01000004.1"/>
</dbReference>
<comment type="caution">
    <text evidence="2">The sequence shown here is derived from an EMBL/GenBank/DDBJ whole genome shotgun (WGS) entry which is preliminary data.</text>
</comment>
<proteinExistence type="predicted"/>
<sequence length="597" mass="66837">MTNSDGKVEIKQGKILVSDPEGNGRYARLKAGEGIEIYLNGEKLKKESVVFADSKIEIKKENQEAKKELGLELKNNAMEAYLNIELQPSYQLKIKDHPASNLLEVEAEKVNEEYPVIEKSEISILLLQNRVRYGVKDELVEKIAKNNTSGNFLIAEGKEVIKGEDARIKSVEKEERSLTHDFNCITSFSVGEVVVEKIPAVPGEYGINVQKEKVKAPPVKDYRLTAGYGIKLIKNNMKAVAMKAGRPKIEKKKDEFVVSIVPQYVINGDVDKTTGNIKYEGDLIVQGGIYDYFDVKIGNNLQIKKSIAGCKASVDGDVLVKENIVHSEITAGLFLPPELIEQIEKLYKALNSLLHAVDQIMGAAKERMGFLVKNLQLGRILRLLLTDKFKELPPLVARLADQMEEFNFEWKAAATLKELHSEFKGYNKILRLKNTDLFEKLKEELGDVIDAQENLKESHVYAKYIQNSEITASGNVIIMKKGCYNSTIHSGQSIINISGKGFIKGGKYFARDYIYLKEVGSSLSVTEFQVGKGIYIKNTAGNIKISSAGDFLFIDKPRSNIYLEVDQQGQLKQKVGSPDFKKLKEISTYQQIPIVKS</sequence>
<dbReference type="EMBL" id="SODA01000004">
    <property type="protein sequence ID" value="TDW06694.1"/>
    <property type="molecule type" value="Genomic_DNA"/>
</dbReference>
<dbReference type="PANTHER" id="PTHR38032:SF1">
    <property type="entry name" value="RNA-BINDING PROTEIN KHPB N-TERMINAL DOMAIN-CONTAINING PROTEIN"/>
    <property type="match status" value="1"/>
</dbReference>
<dbReference type="Proteomes" id="UP000294697">
    <property type="component" value="Unassembled WGS sequence"/>
</dbReference>
<dbReference type="Pfam" id="PF20250">
    <property type="entry name" value="FapA_N"/>
    <property type="match status" value="1"/>
</dbReference>
<reference evidence="2 3" key="1">
    <citation type="submission" date="2019-03" db="EMBL/GenBank/DDBJ databases">
        <title>Subsurface microbial communities from deep shales in Ohio and West Virginia, USA.</title>
        <authorList>
            <person name="Wrighton K."/>
        </authorList>
    </citation>
    <scope>NUCLEOTIDE SEQUENCE [LARGE SCALE GENOMIC DNA]</scope>
    <source>
        <strain evidence="2 3">MSL9.2</strain>
    </source>
</reference>
<accession>A0A4R7Z5V5</accession>
<dbReference type="InterPro" id="IPR005646">
    <property type="entry name" value="FapA"/>
</dbReference>
<feature type="domain" description="Flagellar Assembly Protein A N-terminal region" evidence="1">
    <location>
        <begin position="99"/>
        <end position="251"/>
    </location>
</feature>
<dbReference type="OrthoDB" id="1279at2"/>